<dbReference type="AlphaFoldDB" id="A0A4S8PIY9"/>
<sequence>MSKRRSGRTGRVVAATAIVIAAGGAAAAAFGFDLTALGGPAEAESSGAAPATAEVVAQTLTQ</sequence>
<reference evidence="1 2" key="1">
    <citation type="journal article" date="2018" name="Int. J. Syst. Evol. Microbiol.">
        <title>Glycomyces paridis sp. nov., isolated from the medicinal plant Paris polyphylla.</title>
        <authorList>
            <person name="Fang X.M."/>
            <person name="Bai J.L."/>
            <person name="Su J."/>
            <person name="Zhao L.L."/>
            <person name="Liu H.Y."/>
            <person name="Ma B.P."/>
            <person name="Zhang Y.Q."/>
            <person name="Yu L.Y."/>
        </authorList>
    </citation>
    <scope>NUCLEOTIDE SEQUENCE [LARGE SCALE GENOMIC DNA]</scope>
    <source>
        <strain evidence="1 2">CPCC 204357</strain>
    </source>
</reference>
<proteinExistence type="predicted"/>
<evidence type="ECO:0000313" key="2">
    <source>
        <dbReference type="Proteomes" id="UP000305792"/>
    </source>
</evidence>
<feature type="non-terminal residue" evidence="1">
    <location>
        <position position="62"/>
    </location>
</feature>
<protein>
    <submittedName>
        <fullName evidence="1">Efflux RND transporter periplasmic adaptor subunit</fullName>
    </submittedName>
</protein>
<dbReference type="RefSeq" id="WP_204745287.1">
    <property type="nucleotide sequence ID" value="NZ_STGX01000004.1"/>
</dbReference>
<evidence type="ECO:0000313" key="1">
    <source>
        <dbReference type="EMBL" id="THV29961.1"/>
    </source>
</evidence>
<gene>
    <name evidence="1" type="ORF">E9998_06095</name>
</gene>
<keyword evidence="2" id="KW-1185">Reference proteome</keyword>
<dbReference type="Proteomes" id="UP000305792">
    <property type="component" value="Unassembled WGS sequence"/>
</dbReference>
<comment type="caution">
    <text evidence="1">The sequence shown here is derived from an EMBL/GenBank/DDBJ whole genome shotgun (WGS) entry which is preliminary data.</text>
</comment>
<organism evidence="1 2">
    <name type="scientific">Glycomyces paridis</name>
    <dbReference type="NCBI Taxonomy" id="2126555"/>
    <lineage>
        <taxon>Bacteria</taxon>
        <taxon>Bacillati</taxon>
        <taxon>Actinomycetota</taxon>
        <taxon>Actinomycetes</taxon>
        <taxon>Glycomycetales</taxon>
        <taxon>Glycomycetaceae</taxon>
        <taxon>Glycomyces</taxon>
    </lineage>
</organism>
<accession>A0A4S8PIY9</accession>
<name>A0A4S8PIY9_9ACTN</name>
<dbReference type="EMBL" id="STGX01000004">
    <property type="protein sequence ID" value="THV29961.1"/>
    <property type="molecule type" value="Genomic_DNA"/>
</dbReference>